<feature type="compositionally biased region" description="Basic and acidic residues" evidence="4">
    <location>
        <begin position="103"/>
        <end position="117"/>
    </location>
</feature>
<feature type="region of interest" description="Disordered" evidence="4">
    <location>
        <begin position="212"/>
        <end position="269"/>
    </location>
</feature>
<evidence type="ECO:0000313" key="6">
    <source>
        <dbReference type="EMBL" id="GMI47886.1"/>
    </source>
</evidence>
<gene>
    <name evidence="6" type="ORF">TrCOL_g4168</name>
</gene>
<feature type="region of interest" description="Disordered" evidence="4">
    <location>
        <begin position="1143"/>
        <end position="1168"/>
    </location>
</feature>
<feature type="compositionally biased region" description="Polar residues" evidence="4">
    <location>
        <begin position="143"/>
        <end position="153"/>
    </location>
</feature>
<feature type="compositionally biased region" description="Basic residues" evidence="4">
    <location>
        <begin position="857"/>
        <end position="881"/>
    </location>
</feature>
<feature type="region of interest" description="Disordered" evidence="4">
    <location>
        <begin position="1"/>
        <end position="153"/>
    </location>
</feature>
<dbReference type="SUPFAM" id="SSF47473">
    <property type="entry name" value="EF-hand"/>
    <property type="match status" value="2"/>
</dbReference>
<feature type="compositionally biased region" description="Acidic residues" evidence="4">
    <location>
        <begin position="976"/>
        <end position="991"/>
    </location>
</feature>
<dbReference type="PROSITE" id="PS50222">
    <property type="entry name" value="EF_HAND_2"/>
    <property type="match status" value="4"/>
</dbReference>
<feature type="domain" description="EF-hand" evidence="5">
    <location>
        <begin position="698"/>
        <end position="733"/>
    </location>
</feature>
<feature type="compositionally biased region" description="Acidic residues" evidence="4">
    <location>
        <begin position="1010"/>
        <end position="1037"/>
    </location>
</feature>
<dbReference type="InterPro" id="IPR018247">
    <property type="entry name" value="EF_Hand_1_Ca_BS"/>
</dbReference>
<dbReference type="GO" id="GO:0005509">
    <property type="term" value="F:calcium ion binding"/>
    <property type="evidence" value="ECO:0007669"/>
    <property type="project" value="InterPro"/>
</dbReference>
<feature type="compositionally biased region" description="Low complexity" evidence="4">
    <location>
        <begin position="118"/>
        <end position="136"/>
    </location>
</feature>
<feature type="region of interest" description="Disordered" evidence="4">
    <location>
        <begin position="627"/>
        <end position="646"/>
    </location>
</feature>
<dbReference type="OrthoDB" id="10248537at2759"/>
<dbReference type="EMBL" id="BRYA01000364">
    <property type="protein sequence ID" value="GMI47886.1"/>
    <property type="molecule type" value="Genomic_DNA"/>
</dbReference>
<dbReference type="AlphaFoldDB" id="A0A9W7GNA3"/>
<dbReference type="Gene3D" id="1.10.238.10">
    <property type="entry name" value="EF-hand"/>
    <property type="match status" value="3"/>
</dbReference>
<dbReference type="PROSITE" id="PS00018">
    <property type="entry name" value="EF_HAND_1"/>
    <property type="match status" value="4"/>
</dbReference>
<feature type="compositionally biased region" description="Basic residues" evidence="4">
    <location>
        <begin position="1"/>
        <end position="12"/>
    </location>
</feature>
<feature type="compositionally biased region" description="Polar residues" evidence="4">
    <location>
        <begin position="84"/>
        <end position="98"/>
    </location>
</feature>
<dbReference type="SMART" id="SM00054">
    <property type="entry name" value="EFh"/>
    <property type="match status" value="4"/>
</dbReference>
<feature type="compositionally biased region" description="Basic and acidic residues" evidence="4">
    <location>
        <begin position="992"/>
        <end position="1009"/>
    </location>
</feature>
<evidence type="ECO:0000256" key="2">
    <source>
        <dbReference type="ARBA" id="ARBA00022737"/>
    </source>
</evidence>
<feature type="compositionally biased region" description="Acidic residues" evidence="4">
    <location>
        <begin position="488"/>
        <end position="515"/>
    </location>
</feature>
<feature type="compositionally biased region" description="Low complexity" evidence="4">
    <location>
        <begin position="43"/>
        <end position="62"/>
    </location>
</feature>
<keyword evidence="1" id="KW-0479">Metal-binding</keyword>
<evidence type="ECO:0000259" key="5">
    <source>
        <dbReference type="PROSITE" id="PS50222"/>
    </source>
</evidence>
<evidence type="ECO:0000313" key="7">
    <source>
        <dbReference type="Proteomes" id="UP001165065"/>
    </source>
</evidence>
<dbReference type="Proteomes" id="UP001165065">
    <property type="component" value="Unassembled WGS sequence"/>
</dbReference>
<proteinExistence type="predicted"/>
<feature type="compositionally biased region" description="Basic residues" evidence="4">
    <location>
        <begin position="910"/>
        <end position="920"/>
    </location>
</feature>
<reference evidence="7" key="1">
    <citation type="journal article" date="2023" name="Commun. Biol.">
        <title>Genome analysis of Parmales, the sister group of diatoms, reveals the evolutionary specialization of diatoms from phago-mixotrophs to photoautotrophs.</title>
        <authorList>
            <person name="Ban H."/>
            <person name="Sato S."/>
            <person name="Yoshikawa S."/>
            <person name="Yamada K."/>
            <person name="Nakamura Y."/>
            <person name="Ichinomiya M."/>
            <person name="Sato N."/>
            <person name="Blanc-Mathieu R."/>
            <person name="Endo H."/>
            <person name="Kuwata A."/>
            <person name="Ogata H."/>
        </authorList>
    </citation>
    <scope>NUCLEOTIDE SEQUENCE [LARGE SCALE GENOMIC DNA]</scope>
</reference>
<feature type="region of interest" description="Disordered" evidence="4">
    <location>
        <begin position="480"/>
        <end position="529"/>
    </location>
</feature>
<keyword evidence="2" id="KW-0677">Repeat</keyword>
<name>A0A9W7GNA3_9STRA</name>
<feature type="compositionally biased region" description="Low complexity" evidence="4">
    <location>
        <begin position="212"/>
        <end position="243"/>
    </location>
</feature>
<keyword evidence="7" id="KW-1185">Reference proteome</keyword>
<feature type="compositionally biased region" description="Polar residues" evidence="4">
    <location>
        <begin position="516"/>
        <end position="527"/>
    </location>
</feature>
<dbReference type="Pfam" id="PF13499">
    <property type="entry name" value="EF-hand_7"/>
    <property type="match status" value="1"/>
</dbReference>
<sequence>MKQSPLKKKKAATTKAATSSPAAPSLEAVDQSVATKEVHFSALNPNPQLNLSNPSRSSLLQSDPEPDSPGVGSRGSATGSASTPPAQNASQTSNSSVVSWEDLEARCSSDVNSRDPSRQASGPPSRSSRSGLSSPAIEPALSPINTSKSKISFNSTTSVITEAANRLRQQENGTGEAAGEVGNSPKVVMFSARRSNIIDTSISDMTAISPMSNASRSNAASPPPLDLLSNDPSTATAAAAATAAGGGATNHPHFEEPEEEYVQTKPNPAANAAERLKKLIRRAESGGSRNSAPVPLEAAFSHFDQSHTGVITPQDLQEGLKKLGTSFHFSLDECRALLQTLSKKNTPTEGISLLGWYRALGRNSPPPREEEGDSLRRPVADLAKSPVIRGEDAANRLRDLVLRAELENGTPLESSFQLFDQSGSGFITASDFHRALRSLQNGSFAHLDDDCCEELAALFDVNQDGQVSLLDFYRFMGRRSPPLKPQENEGEEEEVSDFELENEGEDENGEDEQEDITPSSNAKMNNSKTEKLRAALEPISDNGTLRSIIKTLEVDRNKRVVGANLIKAINASSTGASLSDDDASHLINMFVVDGEVDVCLYEFYRFMGRELDEEEDEEEMEVAELAEDGGEKREVEETGHPPAISPTLGERFKAAMAKANKQVDLTSILAKCDYQGEGKVSVEDLRSTMLNSGMFTSFSDGELQQILGMFDANDDGTVSLNEWYAAAGQTYDEAKAAESVFRRLIPVETEVLDDVVRPLLSNAPDSRSCCTITDFESLVSSLDTQNNVPLKLIHTIANNLSAESTDNVINFTDVYKLFNYEFNPSFFTGKAGLNTSNLSVSTADMSDLPSTPESAKKNKSPKKSKSPSSKKAKSPSPRKGKSPSPTKKAEKASPKKSLKAISPKAASPKRSPKAIKRKSPTKASPVLKKSPPKVEPALVDSDEDYEDEDFEDSGDVQGAGAMDDVFLNHSSVMEESYGEEDFEDDFAEEEELKNLSKDVEERKKKKEQEQEQVEEGEEEEDDDYGDEDDFDDYDPEDDKPKSCLKDPSKPKVGMKRNVKFLGKLVTSVNTRPKTLAEDVKGLFYTEEEITNFEDAAYIEEQRGMEPGSLDDRLPLNALGAGQVVGVASGAGAGLGGQVEIDDEDALETFEDYDDDDFDNGGFGSDDDF</sequence>
<evidence type="ECO:0000256" key="4">
    <source>
        <dbReference type="SAM" id="MobiDB-lite"/>
    </source>
</evidence>
<accession>A0A9W7GNA3</accession>
<feature type="domain" description="EF-hand" evidence="5">
    <location>
        <begin position="291"/>
        <end position="326"/>
    </location>
</feature>
<feature type="domain" description="EF-hand" evidence="5">
    <location>
        <begin position="447"/>
        <end position="482"/>
    </location>
</feature>
<comment type="caution">
    <text evidence="6">The sequence shown here is derived from an EMBL/GenBank/DDBJ whole genome shotgun (WGS) entry which is preliminary data.</text>
</comment>
<dbReference type="InterPro" id="IPR002048">
    <property type="entry name" value="EF_hand_dom"/>
</dbReference>
<feature type="compositionally biased region" description="Low complexity" evidence="4">
    <location>
        <begin position="70"/>
        <end position="83"/>
    </location>
</feature>
<evidence type="ECO:0000256" key="3">
    <source>
        <dbReference type="ARBA" id="ARBA00022837"/>
    </source>
</evidence>
<feature type="compositionally biased region" description="Basic and acidic residues" evidence="4">
    <location>
        <begin position="1038"/>
        <end position="1049"/>
    </location>
</feature>
<dbReference type="InterPro" id="IPR039647">
    <property type="entry name" value="EF_hand_pair_protein_CML-like"/>
</dbReference>
<protein>
    <recommendedName>
        <fullName evidence="5">EF-hand domain-containing protein</fullName>
    </recommendedName>
</protein>
<feature type="compositionally biased region" description="Low complexity" evidence="4">
    <location>
        <begin position="13"/>
        <end position="26"/>
    </location>
</feature>
<feature type="domain" description="EF-hand" evidence="5">
    <location>
        <begin position="407"/>
        <end position="442"/>
    </location>
</feature>
<dbReference type="Pfam" id="PF13833">
    <property type="entry name" value="EF-hand_8"/>
    <property type="match status" value="1"/>
</dbReference>
<feature type="compositionally biased region" description="Basic and acidic residues" evidence="4">
    <location>
        <begin position="629"/>
        <end position="639"/>
    </location>
</feature>
<feature type="compositionally biased region" description="Polar residues" evidence="4">
    <location>
        <begin position="842"/>
        <end position="853"/>
    </location>
</feature>
<dbReference type="PANTHER" id="PTHR10891">
    <property type="entry name" value="EF-HAND CALCIUM-BINDING DOMAIN CONTAINING PROTEIN"/>
    <property type="match status" value="1"/>
</dbReference>
<dbReference type="CDD" id="cd00051">
    <property type="entry name" value="EFh"/>
    <property type="match status" value="1"/>
</dbReference>
<feature type="region of interest" description="Disordered" evidence="4">
    <location>
        <begin position="842"/>
        <end position="1052"/>
    </location>
</feature>
<organism evidence="6 7">
    <name type="scientific">Triparma columacea</name>
    <dbReference type="NCBI Taxonomy" id="722753"/>
    <lineage>
        <taxon>Eukaryota</taxon>
        <taxon>Sar</taxon>
        <taxon>Stramenopiles</taxon>
        <taxon>Ochrophyta</taxon>
        <taxon>Bolidophyceae</taxon>
        <taxon>Parmales</taxon>
        <taxon>Triparmaceae</taxon>
        <taxon>Triparma</taxon>
    </lineage>
</organism>
<evidence type="ECO:0000256" key="1">
    <source>
        <dbReference type="ARBA" id="ARBA00022723"/>
    </source>
</evidence>
<keyword evidence="3" id="KW-0106">Calcium</keyword>
<dbReference type="InterPro" id="IPR011992">
    <property type="entry name" value="EF-hand-dom_pair"/>
</dbReference>
<feature type="compositionally biased region" description="Acidic residues" evidence="4">
    <location>
        <begin position="940"/>
        <end position="954"/>
    </location>
</feature>